<dbReference type="Gene3D" id="2.60.40.10">
    <property type="entry name" value="Immunoglobulins"/>
    <property type="match status" value="1"/>
</dbReference>
<gene>
    <name evidence="3" type="primary">LOC110977925</name>
</gene>
<dbReference type="GeneID" id="110977925"/>
<dbReference type="RefSeq" id="XP_022088154.1">
    <property type="nucleotide sequence ID" value="XM_022232462.1"/>
</dbReference>
<protein>
    <submittedName>
        <fullName evidence="3">Uncharacterized protein LOC110977925</fullName>
    </submittedName>
</protein>
<evidence type="ECO:0000313" key="2">
    <source>
        <dbReference type="Proteomes" id="UP000694845"/>
    </source>
</evidence>
<proteinExistence type="predicted"/>
<dbReference type="InterPro" id="IPR013783">
    <property type="entry name" value="Ig-like_fold"/>
</dbReference>
<feature type="region of interest" description="Disordered" evidence="1">
    <location>
        <begin position="119"/>
        <end position="140"/>
    </location>
</feature>
<organism evidence="2 3">
    <name type="scientific">Acanthaster planci</name>
    <name type="common">Crown-of-thorns starfish</name>
    <dbReference type="NCBI Taxonomy" id="133434"/>
    <lineage>
        <taxon>Eukaryota</taxon>
        <taxon>Metazoa</taxon>
        <taxon>Echinodermata</taxon>
        <taxon>Eleutherozoa</taxon>
        <taxon>Asterozoa</taxon>
        <taxon>Asteroidea</taxon>
        <taxon>Valvatacea</taxon>
        <taxon>Valvatida</taxon>
        <taxon>Acanthasteridae</taxon>
        <taxon>Acanthaster</taxon>
    </lineage>
</organism>
<feature type="compositionally biased region" description="Basic residues" evidence="1">
    <location>
        <begin position="1"/>
        <end position="10"/>
    </location>
</feature>
<dbReference type="Proteomes" id="UP000694845">
    <property type="component" value="Unplaced"/>
</dbReference>
<feature type="region of interest" description="Disordered" evidence="1">
    <location>
        <begin position="1"/>
        <end position="53"/>
    </location>
</feature>
<dbReference type="AlphaFoldDB" id="A0A8B7Y4N5"/>
<evidence type="ECO:0000256" key="1">
    <source>
        <dbReference type="SAM" id="MobiDB-lite"/>
    </source>
</evidence>
<keyword evidence="2" id="KW-1185">Reference proteome</keyword>
<dbReference type="OMA" id="TITLCHK"/>
<evidence type="ECO:0000313" key="3">
    <source>
        <dbReference type="RefSeq" id="XP_022088154.1"/>
    </source>
</evidence>
<reference evidence="3" key="1">
    <citation type="submission" date="2025-08" db="UniProtKB">
        <authorList>
            <consortium name="RefSeq"/>
        </authorList>
    </citation>
    <scope>IDENTIFICATION</scope>
</reference>
<name>A0A8B7Y4N5_ACAPL</name>
<sequence>MSAIFRKTHSPRMGNTTSEPAQGPIYLKSLQPSTVRRETTDHDPDITSRPEDVSLSVGMSHDFKVAYQAFNGPVEITVEKNNGTDLLSFETISRCAEIILQIDRAQKQHDGTYKIKIKDESRSTRRSANPAQASWKVKVM</sequence>
<accession>A0A8B7Y4N5</accession>
<dbReference type="KEGG" id="aplc:110977925"/>
<feature type="compositionally biased region" description="Basic and acidic residues" evidence="1">
    <location>
        <begin position="35"/>
        <end position="52"/>
    </location>
</feature>